<evidence type="ECO:0000313" key="10">
    <source>
        <dbReference type="Proteomes" id="UP000196594"/>
    </source>
</evidence>
<keyword evidence="6 7" id="KW-0472">Membrane</keyword>
<proteinExistence type="inferred from homology"/>
<feature type="transmembrane region" description="Helical" evidence="7">
    <location>
        <begin position="57"/>
        <end position="76"/>
    </location>
</feature>
<evidence type="ECO:0000256" key="5">
    <source>
        <dbReference type="ARBA" id="ARBA00022989"/>
    </source>
</evidence>
<protein>
    <submittedName>
        <fullName evidence="9">ABC transporter permease</fullName>
    </submittedName>
</protein>
<dbReference type="PROSITE" id="PS50928">
    <property type="entry name" value="ABC_TM1"/>
    <property type="match status" value="1"/>
</dbReference>
<keyword evidence="3" id="KW-1003">Cell membrane</keyword>
<dbReference type="CDD" id="cd06261">
    <property type="entry name" value="TM_PBP2"/>
    <property type="match status" value="1"/>
</dbReference>
<comment type="caution">
    <text evidence="9">The sequence shown here is derived from an EMBL/GenBank/DDBJ whole genome shotgun (WGS) entry which is preliminary data.</text>
</comment>
<feature type="transmembrane region" description="Helical" evidence="7">
    <location>
        <begin position="205"/>
        <end position="224"/>
    </location>
</feature>
<gene>
    <name evidence="9" type="ORF">CBM15_11900</name>
</gene>
<dbReference type="InterPro" id="IPR035906">
    <property type="entry name" value="MetI-like_sf"/>
</dbReference>
<evidence type="ECO:0000256" key="7">
    <source>
        <dbReference type="RuleBase" id="RU363032"/>
    </source>
</evidence>
<dbReference type="PANTHER" id="PTHR30151:SF38">
    <property type="entry name" value="ALIPHATIC SULFONATES TRANSPORT PERMEASE PROTEIN SSUC-RELATED"/>
    <property type="match status" value="1"/>
</dbReference>
<feature type="transmembrane region" description="Helical" evidence="7">
    <location>
        <begin position="236"/>
        <end position="257"/>
    </location>
</feature>
<feature type="transmembrane region" description="Helical" evidence="7">
    <location>
        <begin position="114"/>
        <end position="134"/>
    </location>
</feature>
<dbReference type="Pfam" id="PF00528">
    <property type="entry name" value="BPD_transp_1"/>
    <property type="match status" value="1"/>
</dbReference>
<evidence type="ECO:0000259" key="8">
    <source>
        <dbReference type="PROSITE" id="PS50928"/>
    </source>
</evidence>
<name>A0ABX3ZGG1_9BACL</name>
<evidence type="ECO:0000256" key="1">
    <source>
        <dbReference type="ARBA" id="ARBA00004651"/>
    </source>
</evidence>
<feature type="domain" description="ABC transmembrane type-1" evidence="8">
    <location>
        <begin position="74"/>
        <end position="254"/>
    </location>
</feature>
<keyword evidence="5 7" id="KW-1133">Transmembrane helix</keyword>
<sequence length="270" mass="30065">MTLVSKETLEVKRKWPLQKVQHIIYPLYFPVSILVLWQLAGTFGLVEEHILPTPLKIASTFWILLANGELPVHFLASGQRVVFGFLLGAITAIILGIATGFSKIAQQLIDPSLQMLRTVPLLSLIPLFILWFGVGEFGKVLMIALGAFFPVYVNIFLGIRLVDQKLYDVTGILQYSFKEKLTKLIFPSAMPNLLLGLRLAMGTSWLVLVVSEMMGASAGIGYMIQDARAYSQTDIVFVGLILFIILGKFTDSLVGSIEKRALKWRDTYKG</sequence>
<evidence type="ECO:0000256" key="3">
    <source>
        <dbReference type="ARBA" id="ARBA00022475"/>
    </source>
</evidence>
<feature type="transmembrane region" description="Helical" evidence="7">
    <location>
        <begin position="82"/>
        <end position="102"/>
    </location>
</feature>
<dbReference type="InterPro" id="IPR000515">
    <property type="entry name" value="MetI-like"/>
</dbReference>
<keyword evidence="10" id="KW-1185">Reference proteome</keyword>
<dbReference type="Gene3D" id="1.10.3720.10">
    <property type="entry name" value="MetI-like"/>
    <property type="match status" value="1"/>
</dbReference>
<reference evidence="9 10" key="1">
    <citation type="journal article" date="2017" name="Int. J. Syst. Evol. Microbiol.">
        <title>Solibacillus kalamii sp. nov., isolated from a high-efficiency particulate arrestance filter system used in the International Space Station.</title>
        <authorList>
            <person name="Checinska Sielaff A."/>
            <person name="Kumar R.M."/>
            <person name="Pal D."/>
            <person name="Mayilraj S."/>
            <person name="Venkateswaran K."/>
        </authorList>
    </citation>
    <scope>NUCLEOTIDE SEQUENCE [LARGE SCALE GENOMIC DNA]</scope>
    <source>
        <strain evidence="9 10">ISSFR-015</strain>
    </source>
</reference>
<dbReference type="EMBL" id="NHNT01000007">
    <property type="protein sequence ID" value="OUZ38803.1"/>
    <property type="molecule type" value="Genomic_DNA"/>
</dbReference>
<dbReference type="RefSeq" id="WP_087617683.1">
    <property type="nucleotide sequence ID" value="NZ_JAFBEY010000005.1"/>
</dbReference>
<feature type="transmembrane region" description="Helical" evidence="7">
    <location>
        <begin position="140"/>
        <end position="161"/>
    </location>
</feature>
<dbReference type="PANTHER" id="PTHR30151">
    <property type="entry name" value="ALKANE SULFONATE ABC TRANSPORTER-RELATED, MEMBRANE SUBUNIT"/>
    <property type="match status" value="1"/>
</dbReference>
<feature type="transmembrane region" description="Helical" evidence="7">
    <location>
        <begin position="23"/>
        <end position="45"/>
    </location>
</feature>
<dbReference type="Proteomes" id="UP000196594">
    <property type="component" value="Unassembled WGS sequence"/>
</dbReference>
<evidence type="ECO:0000256" key="6">
    <source>
        <dbReference type="ARBA" id="ARBA00023136"/>
    </source>
</evidence>
<comment type="subcellular location">
    <subcellularLocation>
        <location evidence="1 7">Cell membrane</location>
        <topology evidence="1 7">Multi-pass membrane protein</topology>
    </subcellularLocation>
</comment>
<evidence type="ECO:0000313" key="9">
    <source>
        <dbReference type="EMBL" id="OUZ38803.1"/>
    </source>
</evidence>
<accession>A0ABX3ZGG1</accession>
<evidence type="ECO:0000256" key="4">
    <source>
        <dbReference type="ARBA" id="ARBA00022692"/>
    </source>
</evidence>
<comment type="similarity">
    <text evidence="7">Belongs to the binding-protein-dependent transport system permease family.</text>
</comment>
<dbReference type="SUPFAM" id="SSF161098">
    <property type="entry name" value="MetI-like"/>
    <property type="match status" value="1"/>
</dbReference>
<keyword evidence="4 7" id="KW-0812">Transmembrane</keyword>
<keyword evidence="2 7" id="KW-0813">Transport</keyword>
<organism evidence="9 10">
    <name type="scientific">Solibacillus kalamii</name>
    <dbReference type="NCBI Taxonomy" id="1748298"/>
    <lineage>
        <taxon>Bacteria</taxon>
        <taxon>Bacillati</taxon>
        <taxon>Bacillota</taxon>
        <taxon>Bacilli</taxon>
        <taxon>Bacillales</taxon>
        <taxon>Caryophanaceae</taxon>
        <taxon>Solibacillus</taxon>
    </lineage>
</organism>
<evidence type="ECO:0000256" key="2">
    <source>
        <dbReference type="ARBA" id="ARBA00022448"/>
    </source>
</evidence>